<dbReference type="AlphaFoldDB" id="A0AAN8IH46"/>
<proteinExistence type="predicted"/>
<accession>A0AAN8IH46</accession>
<feature type="transmembrane region" description="Helical" evidence="1">
    <location>
        <begin position="12"/>
        <end position="35"/>
    </location>
</feature>
<evidence type="ECO:0000313" key="3">
    <source>
        <dbReference type="Proteomes" id="UP001316803"/>
    </source>
</evidence>
<feature type="transmembrane region" description="Helical" evidence="1">
    <location>
        <begin position="146"/>
        <end position="170"/>
    </location>
</feature>
<dbReference type="Proteomes" id="UP001316803">
    <property type="component" value="Unassembled WGS sequence"/>
</dbReference>
<feature type="transmembrane region" description="Helical" evidence="1">
    <location>
        <begin position="47"/>
        <end position="72"/>
    </location>
</feature>
<sequence>MGIRDASGKERAVLITNTVIRLAQCIVAAAGLAIYATQRQFWGDLAVLYYLLALASVAVTTAALDCLIPLFFSYRPVALSAPWDLLLVFLYGGAFGWMKVDFSEENQKNISNYLEMLKADERYHDVAQAAYNIFVEHWNTMSHSTYINLVQLILFLISGTMGVVVFSTGWRNIVGGRTRKCCA</sequence>
<keyword evidence="1" id="KW-0472">Membrane</keyword>
<keyword evidence="3" id="KW-1185">Reference proteome</keyword>
<evidence type="ECO:0000256" key="1">
    <source>
        <dbReference type="SAM" id="Phobius"/>
    </source>
</evidence>
<gene>
    <name evidence="2" type="ORF">OHC33_011277</name>
</gene>
<organism evidence="2 3">
    <name type="scientific">Knufia fluminis</name>
    <dbReference type="NCBI Taxonomy" id="191047"/>
    <lineage>
        <taxon>Eukaryota</taxon>
        <taxon>Fungi</taxon>
        <taxon>Dikarya</taxon>
        <taxon>Ascomycota</taxon>
        <taxon>Pezizomycotina</taxon>
        <taxon>Eurotiomycetes</taxon>
        <taxon>Chaetothyriomycetidae</taxon>
        <taxon>Chaetothyriales</taxon>
        <taxon>Trichomeriaceae</taxon>
        <taxon>Knufia</taxon>
    </lineage>
</organism>
<keyword evidence="1" id="KW-1133">Transmembrane helix</keyword>
<keyword evidence="1" id="KW-0812">Transmembrane</keyword>
<feature type="transmembrane region" description="Helical" evidence="1">
    <location>
        <begin position="79"/>
        <end position="98"/>
    </location>
</feature>
<evidence type="ECO:0000313" key="2">
    <source>
        <dbReference type="EMBL" id="KAK5947707.1"/>
    </source>
</evidence>
<dbReference type="EMBL" id="JAKLMC020000090">
    <property type="protein sequence ID" value="KAK5947707.1"/>
    <property type="molecule type" value="Genomic_DNA"/>
</dbReference>
<reference evidence="2 3" key="1">
    <citation type="submission" date="2022-12" db="EMBL/GenBank/DDBJ databases">
        <title>Genomic features and morphological characterization of a novel Knufia sp. strain isolated from spacecraft assembly facility.</title>
        <authorList>
            <person name="Teixeira M."/>
            <person name="Chander A.M."/>
            <person name="Stajich J.E."/>
            <person name="Venkateswaran K."/>
        </authorList>
    </citation>
    <scope>NUCLEOTIDE SEQUENCE [LARGE SCALE GENOMIC DNA]</scope>
    <source>
        <strain evidence="2 3">FJI-L2-BK-P2</strain>
    </source>
</reference>
<name>A0AAN8IH46_9EURO</name>
<protein>
    <submittedName>
        <fullName evidence="2">Uncharacterized protein</fullName>
    </submittedName>
</protein>
<comment type="caution">
    <text evidence="2">The sequence shown here is derived from an EMBL/GenBank/DDBJ whole genome shotgun (WGS) entry which is preliminary data.</text>
</comment>